<dbReference type="PANTHER" id="PTHR28259">
    <property type="entry name" value="FLUORIDE EXPORT PROTEIN 1-RELATED"/>
    <property type="match status" value="1"/>
</dbReference>
<keyword evidence="5 10" id="KW-0472">Membrane</keyword>
<evidence type="ECO:0000256" key="4">
    <source>
        <dbReference type="ARBA" id="ARBA00022989"/>
    </source>
</evidence>
<reference evidence="11 12" key="1">
    <citation type="submission" date="2018-08" db="EMBL/GenBank/DDBJ databases">
        <title>Cellulomonas rhizosphaerae sp. nov., a novel actinomycete isolated from soil.</title>
        <authorList>
            <person name="Tian Y."/>
        </authorList>
    </citation>
    <scope>NUCLEOTIDE SEQUENCE [LARGE SCALE GENOMIC DNA]</scope>
    <source>
        <strain evidence="11 12">NEAU-TCZ24</strain>
    </source>
</reference>
<keyword evidence="10" id="KW-0479">Metal-binding</keyword>
<dbReference type="AlphaFoldDB" id="A0A413RN93"/>
<feature type="binding site" evidence="10">
    <location>
        <position position="87"/>
    </location>
    <ligand>
        <name>Na(+)</name>
        <dbReference type="ChEBI" id="CHEBI:29101"/>
        <note>structural</note>
    </ligand>
</feature>
<evidence type="ECO:0000256" key="5">
    <source>
        <dbReference type="ARBA" id="ARBA00023136"/>
    </source>
</evidence>
<keyword evidence="3 10" id="KW-0812">Transmembrane</keyword>
<keyword evidence="2 10" id="KW-1003">Cell membrane</keyword>
<comment type="function">
    <text evidence="9 10">Fluoride-specific ion channel. Important for reducing fluoride concentration in the cell, thus reducing its toxicity.</text>
</comment>
<feature type="binding site" evidence="10">
    <location>
        <position position="84"/>
    </location>
    <ligand>
        <name>Na(+)</name>
        <dbReference type="ChEBI" id="CHEBI:29101"/>
        <note>structural</note>
    </ligand>
</feature>
<dbReference type="InterPro" id="IPR003691">
    <property type="entry name" value="FluC"/>
</dbReference>
<dbReference type="GO" id="GO:0062054">
    <property type="term" value="F:fluoride channel activity"/>
    <property type="evidence" value="ECO:0007669"/>
    <property type="project" value="UniProtKB-UniRule"/>
</dbReference>
<feature type="transmembrane region" description="Helical" evidence="10">
    <location>
        <begin position="7"/>
        <end position="29"/>
    </location>
</feature>
<gene>
    <name evidence="10" type="primary">fluC</name>
    <name evidence="10" type="synonym">crcB</name>
    <name evidence="11" type="ORF">D1825_06035</name>
</gene>
<sequence>MTTRHHLDPALVAIVAVGGAVGSAVRYGVSHALPPQHGLPVGTLVENLLGAFLLGALLESLLRAGPEDDRRRKLRLGLGTGVLGGFTTYSALALEVQRLWAGGDVPLAVGYGLGTVVLGFVTATLGIVVGARLGARRERTDGGAE</sequence>
<accession>A0A413RN93</accession>
<keyword evidence="4 10" id="KW-1133">Transmembrane helix</keyword>
<keyword evidence="10" id="KW-0915">Sodium</keyword>
<comment type="similarity">
    <text evidence="7 10">Belongs to the fluoride channel Fluc/FEX (TC 1.A.43) family.</text>
</comment>
<evidence type="ECO:0000313" key="11">
    <source>
        <dbReference type="EMBL" id="RHA43486.1"/>
    </source>
</evidence>
<dbReference type="HAMAP" id="MF_00454">
    <property type="entry name" value="FluC"/>
    <property type="match status" value="1"/>
</dbReference>
<dbReference type="GO" id="GO:0005886">
    <property type="term" value="C:plasma membrane"/>
    <property type="evidence" value="ECO:0007669"/>
    <property type="project" value="UniProtKB-SubCell"/>
</dbReference>
<evidence type="ECO:0000313" key="12">
    <source>
        <dbReference type="Proteomes" id="UP000283374"/>
    </source>
</evidence>
<evidence type="ECO:0000256" key="3">
    <source>
        <dbReference type="ARBA" id="ARBA00022692"/>
    </source>
</evidence>
<dbReference type="OrthoDB" id="4408652at2"/>
<evidence type="ECO:0000256" key="9">
    <source>
        <dbReference type="ARBA" id="ARBA00049940"/>
    </source>
</evidence>
<comment type="activity regulation">
    <text evidence="10">Na(+) is not transported, but it plays an essential structural role and its presence is essential for fluoride channel function.</text>
</comment>
<keyword evidence="12" id="KW-1185">Reference proteome</keyword>
<evidence type="ECO:0000256" key="1">
    <source>
        <dbReference type="ARBA" id="ARBA00004651"/>
    </source>
</evidence>
<dbReference type="PANTHER" id="PTHR28259:SF1">
    <property type="entry name" value="FLUORIDE EXPORT PROTEIN 1-RELATED"/>
    <property type="match status" value="1"/>
</dbReference>
<comment type="caution">
    <text evidence="11">The sequence shown here is derived from an EMBL/GenBank/DDBJ whole genome shotgun (WGS) entry which is preliminary data.</text>
</comment>
<dbReference type="Pfam" id="PF02537">
    <property type="entry name" value="CRCB"/>
    <property type="match status" value="1"/>
</dbReference>
<proteinExistence type="inferred from homology"/>
<keyword evidence="10" id="KW-0406">Ion transport</keyword>
<feature type="transmembrane region" description="Helical" evidence="10">
    <location>
        <begin position="108"/>
        <end position="129"/>
    </location>
</feature>
<dbReference type="Proteomes" id="UP000283374">
    <property type="component" value="Unassembled WGS sequence"/>
</dbReference>
<comment type="subcellular location">
    <subcellularLocation>
        <location evidence="1 10">Cell membrane</location>
        <topology evidence="1 10">Multi-pass membrane protein</topology>
    </subcellularLocation>
</comment>
<evidence type="ECO:0000256" key="10">
    <source>
        <dbReference type="HAMAP-Rule" id="MF_00454"/>
    </source>
</evidence>
<evidence type="ECO:0000256" key="6">
    <source>
        <dbReference type="ARBA" id="ARBA00023303"/>
    </source>
</evidence>
<dbReference type="RefSeq" id="WP_118766545.1">
    <property type="nucleotide sequence ID" value="NZ_QWKP01000159.1"/>
</dbReference>
<name>A0A413RN93_9CELL</name>
<protein>
    <recommendedName>
        <fullName evidence="10">Fluoride-specific ion channel FluC</fullName>
    </recommendedName>
</protein>
<keyword evidence="6 10" id="KW-0407">Ion channel</keyword>
<comment type="catalytic activity">
    <reaction evidence="8">
        <text>fluoride(in) = fluoride(out)</text>
        <dbReference type="Rhea" id="RHEA:76159"/>
        <dbReference type="ChEBI" id="CHEBI:17051"/>
    </reaction>
    <physiologicalReaction direction="left-to-right" evidence="8">
        <dbReference type="Rhea" id="RHEA:76160"/>
    </physiologicalReaction>
</comment>
<evidence type="ECO:0000256" key="2">
    <source>
        <dbReference type="ARBA" id="ARBA00022475"/>
    </source>
</evidence>
<organism evidence="11 12">
    <name type="scientific">Cellulomonas rhizosphaerae</name>
    <dbReference type="NCBI Taxonomy" id="2293719"/>
    <lineage>
        <taxon>Bacteria</taxon>
        <taxon>Bacillati</taxon>
        <taxon>Actinomycetota</taxon>
        <taxon>Actinomycetes</taxon>
        <taxon>Micrococcales</taxon>
        <taxon>Cellulomonadaceae</taxon>
        <taxon>Cellulomonas</taxon>
    </lineage>
</organism>
<evidence type="ECO:0000256" key="8">
    <source>
        <dbReference type="ARBA" id="ARBA00035585"/>
    </source>
</evidence>
<dbReference type="EMBL" id="QWKP01000159">
    <property type="protein sequence ID" value="RHA43486.1"/>
    <property type="molecule type" value="Genomic_DNA"/>
</dbReference>
<dbReference type="GO" id="GO:0140114">
    <property type="term" value="P:cellular detoxification of fluoride"/>
    <property type="evidence" value="ECO:0007669"/>
    <property type="project" value="UniProtKB-UniRule"/>
</dbReference>
<evidence type="ECO:0000256" key="7">
    <source>
        <dbReference type="ARBA" id="ARBA00035120"/>
    </source>
</evidence>
<feature type="transmembrane region" description="Helical" evidence="10">
    <location>
        <begin position="41"/>
        <end position="62"/>
    </location>
</feature>
<keyword evidence="10" id="KW-0813">Transport</keyword>
<feature type="transmembrane region" description="Helical" evidence="10">
    <location>
        <begin position="74"/>
        <end position="96"/>
    </location>
</feature>
<dbReference type="GO" id="GO:0046872">
    <property type="term" value="F:metal ion binding"/>
    <property type="evidence" value="ECO:0007669"/>
    <property type="project" value="UniProtKB-KW"/>
</dbReference>